<feature type="chain" id="PRO_5002892106" evidence="1">
    <location>
        <begin position="22"/>
        <end position="79"/>
    </location>
</feature>
<evidence type="ECO:0000313" key="2">
    <source>
        <dbReference type="EMBL" id="EEF25630.1"/>
    </source>
</evidence>
<keyword evidence="3" id="KW-1185">Reference proteome</keyword>
<sequence>MKSGLMSVLAASAATVVGVVAHAAGAPADPAQRARYCSAKASHMGQVIEAMKANEPFRFANEPNGLHEWTAEALKLLRA</sequence>
<gene>
    <name evidence="2" type="ORF">RCOM_0314340</name>
</gene>
<evidence type="ECO:0000256" key="1">
    <source>
        <dbReference type="SAM" id="SignalP"/>
    </source>
</evidence>
<keyword evidence="1" id="KW-0732">Signal</keyword>
<proteinExistence type="predicted"/>
<dbReference type="InParanoid" id="B9TET5"/>
<dbReference type="AlphaFoldDB" id="B9TET5"/>
<reference evidence="3" key="1">
    <citation type="journal article" date="2010" name="Nat. Biotechnol.">
        <title>Draft genome sequence of the oilseed species Ricinus communis.</title>
        <authorList>
            <person name="Chan A.P."/>
            <person name="Crabtree J."/>
            <person name="Zhao Q."/>
            <person name="Lorenzi H."/>
            <person name="Orvis J."/>
            <person name="Puiu D."/>
            <person name="Melake-Berhan A."/>
            <person name="Jones K.M."/>
            <person name="Redman J."/>
            <person name="Chen G."/>
            <person name="Cahoon E.B."/>
            <person name="Gedil M."/>
            <person name="Stanke M."/>
            <person name="Haas B.J."/>
            <person name="Wortman J.R."/>
            <person name="Fraser-Liggett C.M."/>
            <person name="Ravel J."/>
            <person name="Rabinowicz P.D."/>
        </authorList>
    </citation>
    <scope>NUCLEOTIDE SEQUENCE [LARGE SCALE GENOMIC DNA]</scope>
    <source>
        <strain evidence="3">cv. Hale</strain>
    </source>
</reference>
<dbReference type="Proteomes" id="UP000008311">
    <property type="component" value="Unassembled WGS sequence"/>
</dbReference>
<name>B9TET5_RICCO</name>
<feature type="signal peptide" evidence="1">
    <location>
        <begin position="1"/>
        <end position="21"/>
    </location>
</feature>
<evidence type="ECO:0000313" key="3">
    <source>
        <dbReference type="Proteomes" id="UP000008311"/>
    </source>
</evidence>
<accession>B9TET5</accession>
<protein>
    <submittedName>
        <fullName evidence="2">Uncharacterized protein</fullName>
    </submittedName>
</protein>
<organism evidence="2 3">
    <name type="scientific">Ricinus communis</name>
    <name type="common">Castor bean</name>
    <dbReference type="NCBI Taxonomy" id="3988"/>
    <lineage>
        <taxon>Eukaryota</taxon>
        <taxon>Viridiplantae</taxon>
        <taxon>Streptophyta</taxon>
        <taxon>Embryophyta</taxon>
        <taxon>Tracheophyta</taxon>
        <taxon>Spermatophyta</taxon>
        <taxon>Magnoliopsida</taxon>
        <taxon>eudicotyledons</taxon>
        <taxon>Gunneridae</taxon>
        <taxon>Pentapetalae</taxon>
        <taxon>rosids</taxon>
        <taxon>fabids</taxon>
        <taxon>Malpighiales</taxon>
        <taxon>Euphorbiaceae</taxon>
        <taxon>Acalyphoideae</taxon>
        <taxon>Acalypheae</taxon>
        <taxon>Ricinus</taxon>
    </lineage>
</organism>
<dbReference type="EMBL" id="EQ979265">
    <property type="protein sequence ID" value="EEF25630.1"/>
    <property type="molecule type" value="Genomic_DNA"/>
</dbReference>